<feature type="region of interest" description="Disordered" evidence="2">
    <location>
        <begin position="161"/>
        <end position="182"/>
    </location>
</feature>
<keyword evidence="1" id="KW-0175">Coiled coil</keyword>
<comment type="caution">
    <text evidence="3">The sequence shown here is derived from an EMBL/GenBank/DDBJ whole genome shotgun (WGS) entry which is preliminary data.</text>
</comment>
<accession>A0A9D4HXR8</accession>
<keyword evidence="4" id="KW-1185">Reference proteome</keyword>
<organism evidence="3 4">
    <name type="scientific">Dreissena polymorpha</name>
    <name type="common">Zebra mussel</name>
    <name type="synonym">Mytilus polymorpha</name>
    <dbReference type="NCBI Taxonomy" id="45954"/>
    <lineage>
        <taxon>Eukaryota</taxon>
        <taxon>Metazoa</taxon>
        <taxon>Spiralia</taxon>
        <taxon>Lophotrochozoa</taxon>
        <taxon>Mollusca</taxon>
        <taxon>Bivalvia</taxon>
        <taxon>Autobranchia</taxon>
        <taxon>Heteroconchia</taxon>
        <taxon>Euheterodonta</taxon>
        <taxon>Imparidentia</taxon>
        <taxon>Neoheterodontei</taxon>
        <taxon>Myida</taxon>
        <taxon>Dreissenoidea</taxon>
        <taxon>Dreissenidae</taxon>
        <taxon>Dreissena</taxon>
    </lineage>
</organism>
<evidence type="ECO:0000256" key="2">
    <source>
        <dbReference type="SAM" id="MobiDB-lite"/>
    </source>
</evidence>
<dbReference type="Gene3D" id="3.30.70.1820">
    <property type="entry name" value="L1 transposable element, RRM domain"/>
    <property type="match status" value="1"/>
</dbReference>
<proteinExistence type="predicted"/>
<evidence type="ECO:0000256" key="1">
    <source>
        <dbReference type="SAM" id="Coils"/>
    </source>
</evidence>
<protein>
    <submittedName>
        <fullName evidence="3">Uncharacterized protein</fullName>
    </submittedName>
</protein>
<evidence type="ECO:0000313" key="3">
    <source>
        <dbReference type="EMBL" id="KAH3736779.1"/>
    </source>
</evidence>
<evidence type="ECO:0000313" key="4">
    <source>
        <dbReference type="Proteomes" id="UP000828390"/>
    </source>
</evidence>
<feature type="coiled-coil region" evidence="1">
    <location>
        <begin position="5"/>
        <end position="32"/>
    </location>
</feature>
<feature type="compositionally biased region" description="Polar residues" evidence="2">
    <location>
        <begin position="168"/>
        <end position="182"/>
    </location>
</feature>
<name>A0A9D4HXR8_DREPO</name>
<sequence length="182" mass="21132">MSAQCKSLQKSLNDANKIIEDLQRRQLDFERQAIKNNLRLVGYHEKEGEHAEEAVKIVQSILETDSKRPDIVVENAYRVGKKQSGKVRQIVFRVRSFNHKLAIFSSRKTALDKRNYYITDDLTEFDREHISQLKPIIDQAMREKKNVKYRNGALFIDGQRYRGPIPAKSQNTGPTSRIEQSD</sequence>
<reference evidence="3" key="1">
    <citation type="journal article" date="2019" name="bioRxiv">
        <title>The Genome of the Zebra Mussel, Dreissena polymorpha: A Resource for Invasive Species Research.</title>
        <authorList>
            <person name="McCartney M.A."/>
            <person name="Auch B."/>
            <person name="Kono T."/>
            <person name="Mallez S."/>
            <person name="Zhang Y."/>
            <person name="Obille A."/>
            <person name="Becker A."/>
            <person name="Abrahante J.E."/>
            <person name="Garbe J."/>
            <person name="Badalamenti J.P."/>
            <person name="Herman A."/>
            <person name="Mangelson H."/>
            <person name="Liachko I."/>
            <person name="Sullivan S."/>
            <person name="Sone E.D."/>
            <person name="Koren S."/>
            <person name="Silverstein K.A.T."/>
            <person name="Beckman K.B."/>
            <person name="Gohl D.M."/>
        </authorList>
    </citation>
    <scope>NUCLEOTIDE SEQUENCE</scope>
    <source>
        <strain evidence="3">Duluth1</strain>
        <tissue evidence="3">Whole animal</tissue>
    </source>
</reference>
<dbReference type="EMBL" id="JAIWYP010000011">
    <property type="protein sequence ID" value="KAH3736779.1"/>
    <property type="molecule type" value="Genomic_DNA"/>
</dbReference>
<reference evidence="3" key="2">
    <citation type="submission" date="2020-11" db="EMBL/GenBank/DDBJ databases">
        <authorList>
            <person name="McCartney M.A."/>
            <person name="Auch B."/>
            <person name="Kono T."/>
            <person name="Mallez S."/>
            <person name="Becker A."/>
            <person name="Gohl D.M."/>
            <person name="Silverstein K.A.T."/>
            <person name="Koren S."/>
            <person name="Bechman K.B."/>
            <person name="Herman A."/>
            <person name="Abrahante J.E."/>
            <person name="Garbe J."/>
        </authorList>
    </citation>
    <scope>NUCLEOTIDE SEQUENCE</scope>
    <source>
        <strain evidence="3">Duluth1</strain>
        <tissue evidence="3">Whole animal</tissue>
    </source>
</reference>
<dbReference type="AlphaFoldDB" id="A0A9D4HXR8"/>
<dbReference type="Proteomes" id="UP000828390">
    <property type="component" value="Unassembled WGS sequence"/>
</dbReference>
<gene>
    <name evidence="3" type="ORF">DPMN_043352</name>
</gene>